<gene>
    <name evidence="3" type="ORF">EHAR0213_LOCUS6526</name>
</gene>
<feature type="compositionally biased region" description="Acidic residues" evidence="1">
    <location>
        <begin position="135"/>
        <end position="147"/>
    </location>
</feature>
<name>A0A7S3N5I5_9SPIT</name>
<feature type="transmembrane region" description="Helical" evidence="2">
    <location>
        <begin position="170"/>
        <end position="192"/>
    </location>
</feature>
<evidence type="ECO:0000256" key="1">
    <source>
        <dbReference type="SAM" id="MobiDB-lite"/>
    </source>
</evidence>
<feature type="compositionally biased region" description="Basic and acidic residues" evidence="1">
    <location>
        <begin position="118"/>
        <end position="134"/>
    </location>
</feature>
<dbReference type="EMBL" id="HBII01015361">
    <property type="protein sequence ID" value="CAE0347615.1"/>
    <property type="molecule type" value="Transcribed_RNA"/>
</dbReference>
<keyword evidence="2" id="KW-0812">Transmembrane</keyword>
<feature type="transmembrane region" description="Helical" evidence="2">
    <location>
        <begin position="212"/>
        <end position="239"/>
    </location>
</feature>
<protein>
    <submittedName>
        <fullName evidence="3">Uncharacterized protein</fullName>
    </submittedName>
</protein>
<organism evidence="3">
    <name type="scientific">Euplotes harpa</name>
    <dbReference type="NCBI Taxonomy" id="151035"/>
    <lineage>
        <taxon>Eukaryota</taxon>
        <taxon>Sar</taxon>
        <taxon>Alveolata</taxon>
        <taxon>Ciliophora</taxon>
        <taxon>Intramacronucleata</taxon>
        <taxon>Spirotrichea</taxon>
        <taxon>Hypotrichia</taxon>
        <taxon>Euplotida</taxon>
        <taxon>Euplotidae</taxon>
        <taxon>Euplotes</taxon>
    </lineage>
</organism>
<accession>A0A7S3N5I5</accession>
<evidence type="ECO:0000313" key="3">
    <source>
        <dbReference type="EMBL" id="CAE0347615.1"/>
    </source>
</evidence>
<reference evidence="3" key="1">
    <citation type="submission" date="2021-01" db="EMBL/GenBank/DDBJ databases">
        <authorList>
            <person name="Corre E."/>
            <person name="Pelletier E."/>
            <person name="Niang G."/>
            <person name="Scheremetjew M."/>
            <person name="Finn R."/>
            <person name="Kale V."/>
            <person name="Holt S."/>
            <person name="Cochrane G."/>
            <person name="Meng A."/>
            <person name="Brown T."/>
            <person name="Cohen L."/>
        </authorList>
    </citation>
    <scope>NUCLEOTIDE SEQUENCE</scope>
    <source>
        <strain evidence="3">FSP1.4</strain>
    </source>
</reference>
<feature type="transmembrane region" description="Helical" evidence="2">
    <location>
        <begin position="328"/>
        <end position="348"/>
    </location>
</feature>
<evidence type="ECO:0000256" key="2">
    <source>
        <dbReference type="SAM" id="Phobius"/>
    </source>
</evidence>
<feature type="transmembrane region" description="Helical" evidence="2">
    <location>
        <begin position="68"/>
        <end position="89"/>
    </location>
</feature>
<feature type="transmembrane region" description="Helical" evidence="2">
    <location>
        <begin position="260"/>
        <end position="284"/>
    </location>
</feature>
<feature type="region of interest" description="Disordered" evidence="1">
    <location>
        <begin position="118"/>
        <end position="147"/>
    </location>
</feature>
<sequence length="372" mass="43985">MSGQTDKLRAKNYIDLQTKAILSEANYIHKPTGMYVMLQVVMEFILDDNVWVVRGIYLNPIFQTYTQVLYTVLTFLSSVILALFLFFNLKRTKDEYNMLIEELKVKILEDMMKENKSREESKELAESNRKALEDDKADDEDHEDEDENSKAKKKIKFCSKLKLWFRSPNMFEWIAILFMILFWISLVMKLIFHKQFQDIAIDESKFLDLSSMVVFQLTINSIDYILLVSTSFVMVCFTYQWFSPVNFIMNYLVNYIKRMLFAAFLSVFVMCIIAASFVTAIFGLNVYGYNKYAQSLVYSFTMLLRGSVFYPHEHFLYVEDYQHVTEKVGVVTLLFFLFSFHFYMRYFVLNVSVGSLLNEYKTAKTELRQNLK</sequence>
<dbReference type="AlphaFoldDB" id="A0A7S3N5I5"/>
<proteinExistence type="predicted"/>
<keyword evidence="2" id="KW-0472">Membrane</keyword>
<keyword evidence="2" id="KW-1133">Transmembrane helix</keyword>